<dbReference type="Gene3D" id="3.40.630.30">
    <property type="match status" value="1"/>
</dbReference>
<protein>
    <submittedName>
        <fullName evidence="2">RimJ/RimL family protein N-acetyltransferase</fullName>
    </submittedName>
</protein>
<dbReference type="GO" id="GO:0016747">
    <property type="term" value="F:acyltransferase activity, transferring groups other than amino-acyl groups"/>
    <property type="evidence" value="ECO:0007669"/>
    <property type="project" value="InterPro"/>
</dbReference>
<dbReference type="CDD" id="cd04301">
    <property type="entry name" value="NAT_SF"/>
    <property type="match status" value="1"/>
</dbReference>
<dbReference type="Proteomes" id="UP000548423">
    <property type="component" value="Unassembled WGS sequence"/>
</dbReference>
<reference evidence="3" key="1">
    <citation type="submission" date="2020-07" db="EMBL/GenBank/DDBJ databases">
        <authorList>
            <person name="Partida-Martinez L."/>
            <person name="Huntemann M."/>
            <person name="Clum A."/>
            <person name="Wang J."/>
            <person name="Palaniappan K."/>
            <person name="Ritter S."/>
            <person name="Chen I.-M."/>
            <person name="Stamatis D."/>
            <person name="Reddy T."/>
            <person name="O'Malley R."/>
            <person name="Daum C."/>
            <person name="Shapiro N."/>
            <person name="Ivanova N."/>
            <person name="Kyrpides N."/>
            <person name="Woyke T."/>
        </authorList>
    </citation>
    <scope>NUCLEOTIDE SEQUENCE [LARGE SCALE GENOMIC DNA]</scope>
    <source>
        <strain evidence="3">AT2.8</strain>
    </source>
</reference>
<organism evidence="2 3">
    <name type="scientific">Neobacillus niacini</name>
    <dbReference type="NCBI Taxonomy" id="86668"/>
    <lineage>
        <taxon>Bacteria</taxon>
        <taxon>Bacillati</taxon>
        <taxon>Bacillota</taxon>
        <taxon>Bacilli</taxon>
        <taxon>Bacillales</taxon>
        <taxon>Bacillaceae</taxon>
        <taxon>Neobacillus</taxon>
    </lineage>
</organism>
<evidence type="ECO:0000313" key="3">
    <source>
        <dbReference type="Proteomes" id="UP000548423"/>
    </source>
</evidence>
<sequence>MLIREIQPVDAENFICLIKQVESEAKFMLMEAGERKTTPEQQHEKLEHIKQQSNSTIFVAEQEKGKLVGYLIAIGGSVKRTKHSVYLVIGILEEYRGRGIGTKLFQRLEEWAINANISRLELTVVTQNEAGITLYKKCGFEIEGIKRKSLMINDEFYNEYFMSKLL</sequence>
<gene>
    <name evidence="2" type="ORF">F4694_005574</name>
</gene>
<dbReference type="EMBL" id="JACCBX010000015">
    <property type="protein sequence ID" value="NYE08725.1"/>
    <property type="molecule type" value="Genomic_DNA"/>
</dbReference>
<comment type="caution">
    <text evidence="2">The sequence shown here is derived from an EMBL/GenBank/DDBJ whole genome shotgun (WGS) entry which is preliminary data.</text>
</comment>
<dbReference type="Pfam" id="PF00583">
    <property type="entry name" value="Acetyltransf_1"/>
    <property type="match status" value="1"/>
</dbReference>
<dbReference type="PROSITE" id="PS51186">
    <property type="entry name" value="GNAT"/>
    <property type="match status" value="1"/>
</dbReference>
<feature type="domain" description="N-acetyltransferase" evidence="1">
    <location>
        <begin position="1"/>
        <end position="166"/>
    </location>
</feature>
<reference evidence="3" key="2">
    <citation type="submission" date="2020-08" db="EMBL/GenBank/DDBJ databases">
        <title>The Agave Microbiome: Exploring the role of microbial communities in plant adaptations to desert environments.</title>
        <authorList>
            <person name="Partida-Martinez L.P."/>
        </authorList>
    </citation>
    <scope>NUCLEOTIDE SEQUENCE [LARGE SCALE GENOMIC DNA]</scope>
    <source>
        <strain evidence="3">AT2.8</strain>
    </source>
</reference>
<dbReference type="InterPro" id="IPR016181">
    <property type="entry name" value="Acyl_CoA_acyltransferase"/>
</dbReference>
<dbReference type="PANTHER" id="PTHR43072">
    <property type="entry name" value="N-ACETYLTRANSFERASE"/>
    <property type="match status" value="1"/>
</dbReference>
<name>A0A852TKM2_9BACI</name>
<accession>A0A852TKM2</accession>
<evidence type="ECO:0000313" key="2">
    <source>
        <dbReference type="EMBL" id="NYE08725.1"/>
    </source>
</evidence>
<dbReference type="SUPFAM" id="SSF55729">
    <property type="entry name" value="Acyl-CoA N-acyltransferases (Nat)"/>
    <property type="match status" value="1"/>
</dbReference>
<evidence type="ECO:0000259" key="1">
    <source>
        <dbReference type="PROSITE" id="PS51186"/>
    </source>
</evidence>
<dbReference type="AlphaFoldDB" id="A0A852TKM2"/>
<dbReference type="InterPro" id="IPR000182">
    <property type="entry name" value="GNAT_dom"/>
</dbReference>
<proteinExistence type="predicted"/>